<dbReference type="PROSITE" id="PS51194">
    <property type="entry name" value="HELICASE_CTER"/>
    <property type="match status" value="1"/>
</dbReference>
<dbReference type="InterPro" id="IPR049730">
    <property type="entry name" value="SNF2/RAD54-like_C"/>
</dbReference>
<proteinExistence type="predicted"/>
<feature type="domain" description="Helicase ATP-binding" evidence="2">
    <location>
        <begin position="186"/>
        <end position="340"/>
    </location>
</feature>
<dbReference type="SMART" id="SM00490">
    <property type="entry name" value="HELICc"/>
    <property type="match status" value="1"/>
</dbReference>
<dbReference type="SUPFAM" id="SSF52540">
    <property type="entry name" value="P-loop containing nucleoside triphosphate hydrolases"/>
    <property type="match status" value="2"/>
</dbReference>
<dbReference type="PANTHER" id="PTHR10799">
    <property type="entry name" value="SNF2/RAD54 HELICASE FAMILY"/>
    <property type="match status" value="1"/>
</dbReference>
<evidence type="ECO:0000256" key="1">
    <source>
        <dbReference type="ARBA" id="ARBA00022801"/>
    </source>
</evidence>
<dbReference type="RefSeq" id="WP_127012042.1">
    <property type="nucleotide sequence ID" value="NZ_CP031422.1"/>
</dbReference>
<organism evidence="4 5">
    <name type="scientific">Microbacterium oxydans</name>
    <dbReference type="NCBI Taxonomy" id="82380"/>
    <lineage>
        <taxon>Bacteria</taxon>
        <taxon>Bacillati</taxon>
        <taxon>Actinomycetota</taxon>
        <taxon>Actinomycetes</taxon>
        <taxon>Micrococcales</taxon>
        <taxon>Microbacteriaceae</taxon>
        <taxon>Microbacterium</taxon>
    </lineage>
</organism>
<gene>
    <name evidence="4" type="primary">rapA_1</name>
    <name evidence="4" type="ORF">CVS54_01426</name>
</gene>
<evidence type="ECO:0000313" key="5">
    <source>
        <dbReference type="Proteomes" id="UP000274841"/>
    </source>
</evidence>
<dbReference type="EMBL" id="CP031422">
    <property type="protein sequence ID" value="AZS40103.1"/>
    <property type="molecule type" value="Genomic_DNA"/>
</dbReference>
<evidence type="ECO:0000259" key="2">
    <source>
        <dbReference type="PROSITE" id="PS51192"/>
    </source>
</evidence>
<dbReference type="InterPro" id="IPR038718">
    <property type="entry name" value="SNF2-like_sf"/>
</dbReference>
<dbReference type="CDD" id="cd18793">
    <property type="entry name" value="SF2_C_SNF"/>
    <property type="match status" value="1"/>
</dbReference>
<accession>A0A3S9WJC2</accession>
<sequence>MTGDLRVVLPVEVDDLPVAVQATLEPHQAAIAWWGGDEDALAWLATWLPGSRPATVTLALPVRSDAGRRVEARDVPCVLSDLVTTRERLRELTGHEDAAPRDRAAPRSASVSFWQEWARHEAGQDALAARMPVAAHCATVDGEHISSAIETIRHADTLLQSGLMTHAADLNIQLRPYQAYGVAWLTRLTQHGTGGILADEMGLGKTAQAICLLATRNEFGPHLVICPTSVLSNWRREFATFAPNLRTAVYHGPSRRLDPHQTPDVVITSYTTARTDRVALSEIAWYVAILDEAQQLKNPDAQVSRAVRSLPRHTTVAMTGTPIENRLDELWSIMNLTNPAVLGDRTRFKQRFATPIERRGSARAAQRLHALIAPHILRRTKREVAPDLPSKIVAEVACTLTDEQRDLYQREVERARHDGLGLGIQRHGRVLALLTALKQICNHPAQFLRQGAPYDGRSGKLDRLTEMLAERDADDRFLIFTQYREAGTILSEHLATACGLDTVPFLHGGLSVSRRDDIVSTFQRGDRWPLLIVSLKAAGFGINLTAANTVVHFDRWWNPAVEDQATDRAHRIGQTRTVSVYSLVTAGTLEDHIVTMHHTKRTIAGVATGDLSKTLSRLGDDELFDVISLHDEAVL</sequence>
<dbReference type="InterPro" id="IPR027417">
    <property type="entry name" value="P-loop_NTPase"/>
</dbReference>
<dbReference type="Gene3D" id="3.40.50.300">
    <property type="entry name" value="P-loop containing nucleotide triphosphate hydrolases"/>
    <property type="match status" value="1"/>
</dbReference>
<dbReference type="Pfam" id="PF00271">
    <property type="entry name" value="Helicase_C"/>
    <property type="match status" value="1"/>
</dbReference>
<dbReference type="Pfam" id="PF00176">
    <property type="entry name" value="SNF2-rel_dom"/>
    <property type="match status" value="1"/>
</dbReference>
<dbReference type="SMART" id="SM00487">
    <property type="entry name" value="DEXDc"/>
    <property type="match status" value="1"/>
</dbReference>
<dbReference type="KEGG" id="moy:CVS54_01426"/>
<dbReference type="Gene3D" id="3.40.50.10810">
    <property type="entry name" value="Tandem AAA-ATPase domain"/>
    <property type="match status" value="1"/>
</dbReference>
<dbReference type="Proteomes" id="UP000274841">
    <property type="component" value="Chromosome"/>
</dbReference>
<protein>
    <submittedName>
        <fullName evidence="4">RNA polymerase-associated protein RapA</fullName>
        <ecNumber evidence="4">3.6.4.-</ecNumber>
    </submittedName>
</protein>
<dbReference type="AlphaFoldDB" id="A0A3S9WJC2"/>
<dbReference type="EC" id="3.6.4.-" evidence="4"/>
<reference evidence="4 5" key="1">
    <citation type="submission" date="2018-08" db="EMBL/GenBank/DDBJ databases">
        <title>Microbacterium oxydans strain HG3.</title>
        <authorList>
            <person name="ORTET P."/>
        </authorList>
    </citation>
    <scope>NUCLEOTIDE SEQUENCE [LARGE SCALE GENOMIC DNA]</scope>
    <source>
        <strain evidence="4 5">HG3</strain>
    </source>
</reference>
<evidence type="ECO:0000313" key="4">
    <source>
        <dbReference type="EMBL" id="AZS40103.1"/>
    </source>
</evidence>
<feature type="domain" description="Helicase C-terminal" evidence="3">
    <location>
        <begin position="460"/>
        <end position="619"/>
    </location>
</feature>
<dbReference type="PROSITE" id="PS51192">
    <property type="entry name" value="HELICASE_ATP_BIND_1"/>
    <property type="match status" value="1"/>
</dbReference>
<dbReference type="GO" id="GO:0016787">
    <property type="term" value="F:hydrolase activity"/>
    <property type="evidence" value="ECO:0007669"/>
    <property type="project" value="UniProtKB-KW"/>
</dbReference>
<dbReference type="InterPro" id="IPR001650">
    <property type="entry name" value="Helicase_C-like"/>
</dbReference>
<dbReference type="InterPro" id="IPR014001">
    <property type="entry name" value="Helicase_ATP-bd"/>
</dbReference>
<dbReference type="GO" id="GO:0005524">
    <property type="term" value="F:ATP binding"/>
    <property type="evidence" value="ECO:0007669"/>
    <property type="project" value="InterPro"/>
</dbReference>
<name>A0A3S9WJC2_9MICO</name>
<dbReference type="InterPro" id="IPR000330">
    <property type="entry name" value="SNF2_N"/>
</dbReference>
<keyword evidence="1 4" id="KW-0378">Hydrolase</keyword>
<evidence type="ECO:0000259" key="3">
    <source>
        <dbReference type="PROSITE" id="PS51194"/>
    </source>
</evidence>